<sequence length="555" mass="58464">MAATVRKSLRLLVIAGLLALAAVTATGIFSLNYAAAMLAELSGVSLQSIIGLSIIDEGQTAIRSENRRAGGAIGQYGELDELRAVLQRKEAIWQRIDKGWQIYAPLPQSPEEAALWQRFVAEWGSWKVAEQRITAAVEATNRAGSDEQRASARQDYATALAAALQPFDKAAATLDSVIELNVSIAGESRDKAERFDRLAMFALLGMALVALAVLGVLGLRISRGILKTLGGEPNDARLMVQRIAGGDLRQNMLVRPGDTESLIANQQKMQEQLRSVVSEIVTTVARTEGAAQALAGAAQQMASSSLSGSESASSMAASVEQMSVSVSQVSGSTRSALAIAERAGQLSVDGGRVVEEAIAEINHIAGTVRSTATKLALLSASSEKISMVVQVIKEVAEQTNLLSLNAAIEAARAGESGRGFAVVADEVRQLAERTAKATTEISDMIGQIHEQTHASVDTMAAAVTQVGRGVELASQAGAAIERIRDSVKQVVDVVQDIGGAISEQSIASQQIAQRVEQVAQASEENNSAAQQTAEAARELTALASQLRTTVSRFEV</sequence>
<dbReference type="PROSITE" id="PS50111">
    <property type="entry name" value="CHEMOTAXIS_TRANSDUC_2"/>
    <property type="match status" value="1"/>
</dbReference>
<dbReference type="SMART" id="SM00283">
    <property type="entry name" value="MA"/>
    <property type="match status" value="1"/>
</dbReference>
<feature type="domain" description="Methyl-accepting transducer" evidence="10">
    <location>
        <begin position="283"/>
        <end position="519"/>
    </location>
</feature>
<dbReference type="FunFam" id="1.10.287.950:FF:000001">
    <property type="entry name" value="Methyl-accepting chemotaxis sensory transducer"/>
    <property type="match status" value="1"/>
</dbReference>
<dbReference type="InterPro" id="IPR004089">
    <property type="entry name" value="MCPsignal_dom"/>
</dbReference>
<dbReference type="GO" id="GO:0016020">
    <property type="term" value="C:membrane"/>
    <property type="evidence" value="ECO:0007669"/>
    <property type="project" value="UniProtKB-SubCell"/>
</dbReference>
<keyword evidence="3 9" id="KW-1133">Transmembrane helix</keyword>
<dbReference type="PANTHER" id="PTHR32089:SF119">
    <property type="entry name" value="METHYL-ACCEPTING CHEMOTAXIS PROTEIN CTPL"/>
    <property type="match status" value="1"/>
</dbReference>
<reference evidence="11 12" key="1">
    <citation type="submission" date="2020-08" db="EMBL/GenBank/DDBJ databases">
        <title>Genome sequencing of Purple Non-Sulfur Bacteria from various extreme environments.</title>
        <authorList>
            <person name="Mayer M."/>
        </authorList>
    </citation>
    <scope>NUCLEOTIDE SEQUENCE [LARGE SCALE GENOMIC DNA]</scope>
    <source>
        <strain evidence="11 12">2761</strain>
    </source>
</reference>
<keyword evidence="4 9" id="KW-0472">Membrane</keyword>
<dbReference type="SUPFAM" id="SSF58104">
    <property type="entry name" value="Methyl-accepting chemotaxis protein (MCP) signaling domain"/>
    <property type="match status" value="1"/>
</dbReference>
<feature type="transmembrane region" description="Helical" evidence="9">
    <location>
        <begin position="198"/>
        <end position="219"/>
    </location>
</feature>
<dbReference type="Proteomes" id="UP000587070">
    <property type="component" value="Unassembled WGS sequence"/>
</dbReference>
<proteinExistence type="inferred from homology"/>
<dbReference type="EMBL" id="JACIGE010000006">
    <property type="protein sequence ID" value="MBB4247587.1"/>
    <property type="molecule type" value="Genomic_DNA"/>
</dbReference>
<evidence type="ECO:0000256" key="8">
    <source>
        <dbReference type="SAM" id="Coils"/>
    </source>
</evidence>
<evidence type="ECO:0000256" key="2">
    <source>
        <dbReference type="ARBA" id="ARBA00022692"/>
    </source>
</evidence>
<organism evidence="11 12">
    <name type="scientific">Rhodocyclus tenuis</name>
    <name type="common">Rhodospirillum tenue</name>
    <dbReference type="NCBI Taxonomy" id="1066"/>
    <lineage>
        <taxon>Bacteria</taxon>
        <taxon>Pseudomonadati</taxon>
        <taxon>Pseudomonadota</taxon>
        <taxon>Betaproteobacteria</taxon>
        <taxon>Rhodocyclales</taxon>
        <taxon>Rhodocyclaceae</taxon>
        <taxon>Rhodocyclus</taxon>
    </lineage>
</organism>
<name>A0A840FZN5_RHOTE</name>
<feature type="transmembrane region" description="Helical" evidence="9">
    <location>
        <begin position="35"/>
        <end position="55"/>
    </location>
</feature>
<dbReference type="RefSeq" id="WP_184415072.1">
    <property type="nucleotide sequence ID" value="NZ_JACIGE010000006.1"/>
</dbReference>
<dbReference type="Pfam" id="PF12729">
    <property type="entry name" value="4HB_MCP_1"/>
    <property type="match status" value="1"/>
</dbReference>
<accession>A0A840FZN5</accession>
<evidence type="ECO:0000256" key="7">
    <source>
        <dbReference type="PROSITE-ProRule" id="PRU00284"/>
    </source>
</evidence>
<keyword evidence="12" id="KW-1185">Reference proteome</keyword>
<dbReference type="PRINTS" id="PR00260">
    <property type="entry name" value="CHEMTRNSDUCR"/>
</dbReference>
<evidence type="ECO:0000256" key="1">
    <source>
        <dbReference type="ARBA" id="ARBA00004141"/>
    </source>
</evidence>
<dbReference type="GO" id="GO:0004888">
    <property type="term" value="F:transmembrane signaling receptor activity"/>
    <property type="evidence" value="ECO:0007669"/>
    <property type="project" value="InterPro"/>
</dbReference>
<comment type="similarity">
    <text evidence="6">Belongs to the methyl-accepting chemotaxis (MCP) protein family.</text>
</comment>
<keyword evidence="2 9" id="KW-0812">Transmembrane</keyword>
<dbReference type="Gene3D" id="1.10.287.950">
    <property type="entry name" value="Methyl-accepting chemotaxis protein"/>
    <property type="match status" value="1"/>
</dbReference>
<feature type="coiled-coil region" evidence="8">
    <location>
        <begin position="512"/>
        <end position="539"/>
    </location>
</feature>
<evidence type="ECO:0000259" key="10">
    <source>
        <dbReference type="PROSITE" id="PS50111"/>
    </source>
</evidence>
<protein>
    <submittedName>
        <fullName evidence="11">Methyl-accepting chemotaxis protein</fullName>
    </submittedName>
</protein>
<comment type="caution">
    <text evidence="11">The sequence shown here is derived from an EMBL/GenBank/DDBJ whole genome shotgun (WGS) entry which is preliminary data.</text>
</comment>
<dbReference type="CDD" id="cd11386">
    <property type="entry name" value="MCP_signal"/>
    <property type="match status" value="1"/>
</dbReference>
<dbReference type="AlphaFoldDB" id="A0A840FZN5"/>
<dbReference type="InterPro" id="IPR024478">
    <property type="entry name" value="HlyB_4HB_MCP"/>
</dbReference>
<keyword evidence="5 7" id="KW-0807">Transducer</keyword>
<evidence type="ECO:0000256" key="6">
    <source>
        <dbReference type="ARBA" id="ARBA00029447"/>
    </source>
</evidence>
<evidence type="ECO:0000256" key="9">
    <source>
        <dbReference type="SAM" id="Phobius"/>
    </source>
</evidence>
<dbReference type="InterPro" id="IPR004090">
    <property type="entry name" value="Chemotax_Me-accpt_rcpt"/>
</dbReference>
<dbReference type="GO" id="GO:0006935">
    <property type="term" value="P:chemotaxis"/>
    <property type="evidence" value="ECO:0007669"/>
    <property type="project" value="InterPro"/>
</dbReference>
<dbReference type="Pfam" id="PF00015">
    <property type="entry name" value="MCPsignal"/>
    <property type="match status" value="1"/>
</dbReference>
<evidence type="ECO:0000256" key="3">
    <source>
        <dbReference type="ARBA" id="ARBA00022989"/>
    </source>
</evidence>
<evidence type="ECO:0000256" key="4">
    <source>
        <dbReference type="ARBA" id="ARBA00023136"/>
    </source>
</evidence>
<evidence type="ECO:0000313" key="12">
    <source>
        <dbReference type="Proteomes" id="UP000587070"/>
    </source>
</evidence>
<keyword evidence="8" id="KW-0175">Coiled coil</keyword>
<evidence type="ECO:0000313" key="11">
    <source>
        <dbReference type="EMBL" id="MBB4247587.1"/>
    </source>
</evidence>
<evidence type="ECO:0000256" key="5">
    <source>
        <dbReference type="ARBA" id="ARBA00023224"/>
    </source>
</evidence>
<comment type="subcellular location">
    <subcellularLocation>
        <location evidence="1">Membrane</location>
        <topology evidence="1">Multi-pass membrane protein</topology>
    </subcellularLocation>
</comment>
<gene>
    <name evidence="11" type="ORF">GGD90_001961</name>
</gene>
<dbReference type="PANTHER" id="PTHR32089">
    <property type="entry name" value="METHYL-ACCEPTING CHEMOTAXIS PROTEIN MCPB"/>
    <property type="match status" value="1"/>
</dbReference>
<dbReference type="GO" id="GO:0007165">
    <property type="term" value="P:signal transduction"/>
    <property type="evidence" value="ECO:0007669"/>
    <property type="project" value="UniProtKB-KW"/>
</dbReference>